<dbReference type="EMBL" id="JWZT01001088">
    <property type="protein sequence ID" value="KII72833.1"/>
    <property type="molecule type" value="Genomic_DNA"/>
</dbReference>
<protein>
    <submittedName>
        <fullName evidence="1">Uncharacterized protein</fullName>
    </submittedName>
</protein>
<organism evidence="1 2">
    <name type="scientific">Thelohanellus kitauei</name>
    <name type="common">Myxosporean</name>
    <dbReference type="NCBI Taxonomy" id="669202"/>
    <lineage>
        <taxon>Eukaryota</taxon>
        <taxon>Metazoa</taxon>
        <taxon>Cnidaria</taxon>
        <taxon>Myxozoa</taxon>
        <taxon>Myxosporea</taxon>
        <taxon>Bivalvulida</taxon>
        <taxon>Platysporina</taxon>
        <taxon>Myxobolidae</taxon>
        <taxon>Thelohanellus</taxon>
    </lineage>
</organism>
<gene>
    <name evidence="1" type="ORF">RF11_13350</name>
</gene>
<accession>A0A0C2JTV9</accession>
<name>A0A0C2JTV9_THEKT</name>
<reference evidence="1 2" key="1">
    <citation type="journal article" date="2014" name="Genome Biol. Evol.">
        <title>The genome of the myxosporean Thelohanellus kitauei shows adaptations to nutrient acquisition within its fish host.</title>
        <authorList>
            <person name="Yang Y."/>
            <person name="Xiong J."/>
            <person name="Zhou Z."/>
            <person name="Huo F."/>
            <person name="Miao W."/>
            <person name="Ran C."/>
            <person name="Liu Y."/>
            <person name="Zhang J."/>
            <person name="Feng J."/>
            <person name="Wang M."/>
            <person name="Wang M."/>
            <person name="Wang L."/>
            <person name="Yao B."/>
        </authorList>
    </citation>
    <scope>NUCLEOTIDE SEQUENCE [LARGE SCALE GENOMIC DNA]</scope>
    <source>
        <strain evidence="1">Wuqing</strain>
    </source>
</reference>
<evidence type="ECO:0000313" key="1">
    <source>
        <dbReference type="EMBL" id="KII72833.1"/>
    </source>
</evidence>
<keyword evidence="2" id="KW-1185">Reference proteome</keyword>
<proteinExistence type="predicted"/>
<comment type="caution">
    <text evidence="1">The sequence shown here is derived from an EMBL/GenBank/DDBJ whole genome shotgun (WGS) entry which is preliminary data.</text>
</comment>
<sequence>MEGRESSMQFQMIKNSQNSKLMKRWRELNEMEYSQGLNSILKSESEVPITKAFTFSSSSSVPLQSDSQSQIQPFDSQKSVFTRSTYPSVICVPKLELDSISTYSQMTPKTNHAHGIQNVSKTMSRFGFVASDEPMINPISMNKNKDDSKNSSLINSISKFFKG</sequence>
<dbReference type="AlphaFoldDB" id="A0A0C2JTV9"/>
<dbReference type="Proteomes" id="UP000031668">
    <property type="component" value="Unassembled WGS sequence"/>
</dbReference>
<evidence type="ECO:0000313" key="2">
    <source>
        <dbReference type="Proteomes" id="UP000031668"/>
    </source>
</evidence>